<name>A0ACC1XYU3_MELAZ</name>
<evidence type="ECO:0000313" key="2">
    <source>
        <dbReference type="Proteomes" id="UP001164539"/>
    </source>
</evidence>
<keyword evidence="2" id="KW-1185">Reference proteome</keyword>
<protein>
    <submittedName>
        <fullName evidence="1">Cold regulated protein</fullName>
    </submittedName>
</protein>
<gene>
    <name evidence="1" type="ORF">OWV82_011348</name>
</gene>
<dbReference type="Proteomes" id="UP001164539">
    <property type="component" value="Chromosome 6"/>
</dbReference>
<reference evidence="1 2" key="1">
    <citation type="journal article" date="2023" name="Science">
        <title>Complex scaffold remodeling in plant triterpene biosynthesis.</title>
        <authorList>
            <person name="De La Pena R."/>
            <person name="Hodgson H."/>
            <person name="Liu J.C."/>
            <person name="Stephenson M.J."/>
            <person name="Martin A.C."/>
            <person name="Owen C."/>
            <person name="Harkess A."/>
            <person name="Leebens-Mack J."/>
            <person name="Jimenez L.E."/>
            <person name="Osbourn A."/>
            <person name="Sattely E.S."/>
        </authorList>
    </citation>
    <scope>NUCLEOTIDE SEQUENCE [LARGE SCALE GENOMIC DNA]</scope>
    <source>
        <strain evidence="2">cv. JPN11</strain>
        <tissue evidence="1">Leaf</tissue>
    </source>
</reference>
<organism evidence="1 2">
    <name type="scientific">Melia azedarach</name>
    <name type="common">Chinaberry tree</name>
    <dbReference type="NCBI Taxonomy" id="155640"/>
    <lineage>
        <taxon>Eukaryota</taxon>
        <taxon>Viridiplantae</taxon>
        <taxon>Streptophyta</taxon>
        <taxon>Embryophyta</taxon>
        <taxon>Tracheophyta</taxon>
        <taxon>Spermatophyta</taxon>
        <taxon>Magnoliopsida</taxon>
        <taxon>eudicotyledons</taxon>
        <taxon>Gunneridae</taxon>
        <taxon>Pentapetalae</taxon>
        <taxon>rosids</taxon>
        <taxon>malvids</taxon>
        <taxon>Sapindales</taxon>
        <taxon>Meliaceae</taxon>
        <taxon>Melia</taxon>
    </lineage>
</organism>
<sequence>MRGNSLRNMPSPDPEVMDGCRSELTLADSESSGITVESSHHNGNATPGQPAEWTNEKHNAYLDFLEASFVHQLHQLHGSMDLGGWCSHEKIRGPYSLQPLSTNNYSSSGQLMVLRDGNWQKIKFEENQPPSDNAAANSHGMLENPWIHHFTSAGKHPSSTPLDPQKHSLLCDEGFYFKEDMTFSCESAGSSEQHLDCHLGHQNSDGSSAEEVSDQNFVDEEQEDRSSSRPLAKRLRTAAIDASTADQVVPFGKPHTANPTVNQASSEREELAHDELFSEQPGSFARPRSDMNYFLRGS</sequence>
<evidence type="ECO:0000313" key="1">
    <source>
        <dbReference type="EMBL" id="KAJ4716311.1"/>
    </source>
</evidence>
<comment type="caution">
    <text evidence="1">The sequence shown here is derived from an EMBL/GenBank/DDBJ whole genome shotgun (WGS) entry which is preliminary data.</text>
</comment>
<dbReference type="EMBL" id="CM051399">
    <property type="protein sequence ID" value="KAJ4716311.1"/>
    <property type="molecule type" value="Genomic_DNA"/>
</dbReference>
<proteinExistence type="predicted"/>
<accession>A0ACC1XYU3</accession>